<reference evidence="6 7" key="1">
    <citation type="submission" date="2018-11" db="EMBL/GenBank/DDBJ databases">
        <title>Chitinophaga lutea sp.nov., isolate from arsenic contaminated soil.</title>
        <authorList>
            <person name="Zong Y."/>
        </authorList>
    </citation>
    <scope>NUCLEOTIDE SEQUENCE [LARGE SCALE GENOMIC DNA]</scope>
    <source>
        <strain evidence="6 7">ZY74</strain>
    </source>
</reference>
<keyword evidence="7" id="KW-1185">Reference proteome</keyword>
<dbReference type="InterPro" id="IPR006633">
    <property type="entry name" value="Carb-bd_sugar_hydrolysis-dom"/>
</dbReference>
<dbReference type="PANTHER" id="PTHR22990:SF15">
    <property type="entry name" value="F-BOX ONLY PROTEIN 10"/>
    <property type="match status" value="1"/>
</dbReference>
<name>A0A3N4PV37_9BACT</name>
<gene>
    <name evidence="6" type="primary">nosD</name>
    <name evidence="6" type="ORF">EGT74_13160</name>
</gene>
<dbReference type="InterPro" id="IPR051550">
    <property type="entry name" value="SCF-Subunits/Alg-Epimerases"/>
</dbReference>
<dbReference type="InterPro" id="IPR026464">
    <property type="entry name" value="NosD_copper_fam"/>
</dbReference>
<dbReference type="Gene3D" id="2.160.20.10">
    <property type="entry name" value="Single-stranded right-handed beta-helix, Pectin lyase-like"/>
    <property type="match status" value="2"/>
</dbReference>
<evidence type="ECO:0000256" key="1">
    <source>
        <dbReference type="ARBA" id="ARBA00004906"/>
    </source>
</evidence>
<dbReference type="EMBL" id="RPDH01000002">
    <property type="protein sequence ID" value="RPE08017.1"/>
    <property type="molecule type" value="Genomic_DNA"/>
</dbReference>
<feature type="signal peptide" evidence="4">
    <location>
        <begin position="1"/>
        <end position="17"/>
    </location>
</feature>
<keyword evidence="3" id="KW-0833">Ubl conjugation pathway</keyword>
<evidence type="ECO:0000256" key="3">
    <source>
        <dbReference type="ARBA" id="ARBA00022786"/>
    </source>
</evidence>
<dbReference type="InterPro" id="IPR011050">
    <property type="entry name" value="Pectin_lyase_fold/virulence"/>
</dbReference>
<dbReference type="AlphaFoldDB" id="A0A3N4PV37"/>
<keyword evidence="2" id="KW-0677">Repeat</keyword>
<dbReference type="SMART" id="SM00722">
    <property type="entry name" value="CASH"/>
    <property type="match status" value="2"/>
</dbReference>
<feature type="chain" id="PRO_5018338262" evidence="4">
    <location>
        <begin position="18"/>
        <end position="406"/>
    </location>
</feature>
<dbReference type="OrthoDB" id="9767990at2"/>
<evidence type="ECO:0000256" key="4">
    <source>
        <dbReference type="SAM" id="SignalP"/>
    </source>
</evidence>
<accession>A0A3N4PV37</accession>
<comment type="caution">
    <text evidence="6">The sequence shown here is derived from an EMBL/GenBank/DDBJ whole genome shotgun (WGS) entry which is preliminary data.</text>
</comment>
<evidence type="ECO:0000313" key="7">
    <source>
        <dbReference type="Proteomes" id="UP000278351"/>
    </source>
</evidence>
<dbReference type="InterPro" id="IPR012334">
    <property type="entry name" value="Pectin_lyas_fold"/>
</dbReference>
<feature type="domain" description="Carbohydrate-binding/sugar hydrolysis" evidence="5">
    <location>
        <begin position="43"/>
        <end position="182"/>
    </location>
</feature>
<dbReference type="NCBIfam" id="TIGR04247">
    <property type="entry name" value="NosD_copper_fam"/>
    <property type="match status" value="1"/>
</dbReference>
<dbReference type="PANTHER" id="PTHR22990">
    <property type="entry name" value="F-BOX ONLY PROTEIN"/>
    <property type="match status" value="1"/>
</dbReference>
<dbReference type="SUPFAM" id="SSF51126">
    <property type="entry name" value="Pectin lyase-like"/>
    <property type="match status" value="1"/>
</dbReference>
<protein>
    <submittedName>
        <fullName evidence="6">Nitrous oxide reductase family maturation protein NosD</fullName>
    </submittedName>
</protein>
<evidence type="ECO:0000313" key="6">
    <source>
        <dbReference type="EMBL" id="RPE08017.1"/>
    </source>
</evidence>
<evidence type="ECO:0000256" key="2">
    <source>
        <dbReference type="ARBA" id="ARBA00022737"/>
    </source>
</evidence>
<dbReference type="NCBIfam" id="TIGR03804">
    <property type="entry name" value="para_beta_helix"/>
    <property type="match status" value="2"/>
</dbReference>
<evidence type="ECO:0000259" key="5">
    <source>
        <dbReference type="SMART" id="SM00722"/>
    </source>
</evidence>
<dbReference type="Proteomes" id="UP000278351">
    <property type="component" value="Unassembled WGS sequence"/>
</dbReference>
<organism evidence="6 7">
    <name type="scientific">Chitinophaga lutea</name>
    <dbReference type="NCBI Taxonomy" id="2488634"/>
    <lineage>
        <taxon>Bacteria</taxon>
        <taxon>Pseudomonadati</taxon>
        <taxon>Bacteroidota</taxon>
        <taxon>Chitinophagia</taxon>
        <taxon>Chitinophagales</taxon>
        <taxon>Chitinophagaceae</taxon>
        <taxon>Chitinophaga</taxon>
    </lineage>
</organism>
<proteinExistence type="predicted"/>
<dbReference type="InterPro" id="IPR006626">
    <property type="entry name" value="PbH1"/>
</dbReference>
<sequence>MCRLLLICLLLSAATRAALIKTTPDRPLQPVLDAAQPGDTVWLAPGIYRQHDIVVRKALTITGGHFPVLDGENKYQVLIIAADSVRVQGITVQNTGRSSMTDMAGIRLQQVKGVQITHCRLINTTYGIYLQNSSHCIITGNHIRAAAADELSAGNGIHAWKCHHLLVQRNGISGHRDGIYFEFVTDSHIYRNVSGQNVRYGLHFMFSHNDTYSHNTFRNNGAGVAVMYTKGVTMYKNLFDHNWGDAAYGILLKDISDSRILLNRFQQNTVGIYMEGSSRIHISGNEFSANGWAMRVQANCEGNQIKMNNFVQNSFDVATNGTMMLNTFNANYWDKYEGYDLGRDGQGDVPYYPVSVYSVLSEKIPAAMLLYRSFLTNMMDQAEKMMPVLTPGELRDDAPRTKKWNL</sequence>
<feature type="domain" description="Carbohydrate-binding/sugar hydrolysis" evidence="5">
    <location>
        <begin position="211"/>
        <end position="349"/>
    </location>
</feature>
<keyword evidence="4" id="KW-0732">Signal</keyword>
<dbReference type="InterPro" id="IPR007742">
    <property type="entry name" value="NosD_dom"/>
</dbReference>
<dbReference type="InterPro" id="IPR022441">
    <property type="entry name" value="Para_beta_helix_rpt-2"/>
</dbReference>
<dbReference type="Pfam" id="PF05048">
    <property type="entry name" value="NosD"/>
    <property type="match status" value="1"/>
</dbReference>
<dbReference type="SMART" id="SM00710">
    <property type="entry name" value="PbH1"/>
    <property type="match status" value="8"/>
</dbReference>
<comment type="pathway">
    <text evidence="1">Protein modification; protein ubiquitination.</text>
</comment>